<feature type="transmembrane region" description="Helical" evidence="1">
    <location>
        <begin position="21"/>
        <end position="43"/>
    </location>
</feature>
<evidence type="ECO:0000313" key="3">
    <source>
        <dbReference type="Proteomes" id="UP000014411"/>
    </source>
</evidence>
<gene>
    <name evidence="2" type="ORF">RGCCGE502_17675</name>
</gene>
<name>S3ICN9_9HYPH</name>
<dbReference type="STRING" id="990285.RGCCGE502_17675"/>
<evidence type="ECO:0008006" key="4">
    <source>
        <dbReference type="Google" id="ProtNLM"/>
    </source>
</evidence>
<dbReference type="Proteomes" id="UP000014411">
    <property type="component" value="Unassembled WGS sequence"/>
</dbReference>
<dbReference type="eggNOG" id="COG5478">
    <property type="taxonomic scope" value="Bacteria"/>
</dbReference>
<comment type="caution">
    <text evidence="2">The sequence shown here is derived from an EMBL/GenBank/DDBJ whole genome shotgun (WGS) entry which is preliminary data.</text>
</comment>
<dbReference type="AlphaFoldDB" id="S3ICN9"/>
<keyword evidence="1" id="KW-0472">Membrane</keyword>
<dbReference type="RefSeq" id="WP_016555520.1">
    <property type="nucleotide sequence ID" value="NZ_AEYE02000020.1"/>
</dbReference>
<protein>
    <recommendedName>
        <fullName evidence="4">Low affinity iron permease</fullName>
    </recommendedName>
</protein>
<dbReference type="Pfam" id="PF04120">
    <property type="entry name" value="Iron_permease"/>
    <property type="match status" value="1"/>
</dbReference>
<dbReference type="EMBL" id="AEYE02000020">
    <property type="protein sequence ID" value="EPE96953.1"/>
    <property type="molecule type" value="Genomic_DNA"/>
</dbReference>
<evidence type="ECO:0000256" key="1">
    <source>
        <dbReference type="SAM" id="Phobius"/>
    </source>
</evidence>
<dbReference type="HOGENOM" id="CLU_072266_2_2_5"/>
<evidence type="ECO:0000313" key="2">
    <source>
        <dbReference type="EMBL" id="EPE96953.1"/>
    </source>
</evidence>
<dbReference type="GO" id="GO:0055085">
    <property type="term" value="P:transmembrane transport"/>
    <property type="evidence" value="ECO:0007669"/>
    <property type="project" value="InterPro"/>
</dbReference>
<proteinExistence type="predicted"/>
<reference evidence="2 3" key="1">
    <citation type="journal article" date="2012" name="J. Bacteriol.">
        <title>Genome sequence of Rhizobium grahamii CCGE502, a broad-host-range symbiont with low nodulation competitiveness in Phaseolus vulgaris.</title>
        <authorList>
            <person name="Althabegoiti M.J."/>
            <person name="Lozano L."/>
            <person name="Torres-Tejerizo G."/>
            <person name="Ormeno-Orrillo E."/>
            <person name="Rogel M.A."/>
            <person name="Gonzalez V."/>
            <person name="Martinez-Romero E."/>
        </authorList>
    </citation>
    <scope>NUCLEOTIDE SEQUENCE [LARGE SCALE GENOMIC DNA]</scope>
    <source>
        <strain evidence="2 3">CCGE 502</strain>
    </source>
</reference>
<feature type="transmembrane region" description="Helical" evidence="1">
    <location>
        <begin position="49"/>
        <end position="66"/>
    </location>
</feature>
<accession>S3ICN9</accession>
<keyword evidence="3" id="KW-1185">Reference proteome</keyword>
<keyword evidence="1" id="KW-0812">Transmembrane</keyword>
<organism evidence="2 3">
    <name type="scientific">Rhizobium grahamii CCGE 502</name>
    <dbReference type="NCBI Taxonomy" id="990285"/>
    <lineage>
        <taxon>Bacteria</taxon>
        <taxon>Pseudomonadati</taxon>
        <taxon>Pseudomonadota</taxon>
        <taxon>Alphaproteobacteria</taxon>
        <taxon>Hyphomicrobiales</taxon>
        <taxon>Rhizobiaceae</taxon>
        <taxon>Rhizobium/Agrobacterium group</taxon>
        <taxon>Rhizobium</taxon>
    </lineage>
</organism>
<sequence>MKTGRTFLAISEAVVWLTGHRLVLAAAVVAVMAWCLAGCALGLPRQWFVLSNMTSTLMTLFILLIIQHSQNRDMAALQVKIDELIRSSDAGNHMIGIERLEAEDLDRLADDR</sequence>
<dbReference type="InterPro" id="IPR007251">
    <property type="entry name" value="Iron_permease_Fet4"/>
</dbReference>
<keyword evidence="1" id="KW-1133">Transmembrane helix</keyword>